<dbReference type="InterPro" id="IPR029068">
    <property type="entry name" value="Glyas_Bleomycin-R_OHBP_Dase"/>
</dbReference>
<organism evidence="2 3">
    <name type="scientific">Caldibacillus thermoamylovorans</name>
    <dbReference type="NCBI Taxonomy" id="35841"/>
    <lineage>
        <taxon>Bacteria</taxon>
        <taxon>Bacillati</taxon>
        <taxon>Bacillota</taxon>
        <taxon>Bacilli</taxon>
        <taxon>Bacillales</taxon>
        <taxon>Bacillaceae</taxon>
        <taxon>Caldibacillus</taxon>
    </lineage>
</organism>
<dbReference type="InterPro" id="IPR037523">
    <property type="entry name" value="VOC_core"/>
</dbReference>
<dbReference type="CDD" id="cd07246">
    <property type="entry name" value="VOC_like"/>
    <property type="match status" value="1"/>
</dbReference>
<dbReference type="AlphaFoldDB" id="A0A0D0F1K1"/>
<feature type="domain" description="VOC" evidence="1">
    <location>
        <begin position="13"/>
        <end position="131"/>
    </location>
</feature>
<dbReference type="PROSITE" id="PS51819">
    <property type="entry name" value="VOC"/>
    <property type="match status" value="1"/>
</dbReference>
<reference evidence="2 3" key="1">
    <citation type="submission" date="2015-01" db="EMBL/GenBank/DDBJ databases">
        <title>Draft Genome Sequences of Four Bacillus thermoamylovorans Strains, Isolated From Food Products.</title>
        <authorList>
            <person name="Krawcyk A.O."/>
            <person name="Berendsen E.M."/>
            <person name="Eijlander R.T."/>
            <person name="de Jong A."/>
            <person name="Wells-Bennik M."/>
            <person name="Kuipers O.P."/>
        </authorList>
    </citation>
    <scope>NUCLEOTIDE SEQUENCE [LARGE SCALE GENOMIC DNA]</scope>
    <source>
        <strain evidence="2 3">B4167</strain>
    </source>
</reference>
<comment type="caution">
    <text evidence="2">The sequence shown here is derived from an EMBL/GenBank/DDBJ whole genome shotgun (WGS) entry which is preliminary data.</text>
</comment>
<dbReference type="RefSeq" id="WP_041845646.1">
    <property type="nucleotide sequence ID" value="NZ_JAMAYU010000012.1"/>
</dbReference>
<sequence length="152" mass="17275">MSSIKRVNHQPKGMKTVNPYLMVDNVAQLIDFIETVFDGKLKYKLDRPNGTIMHAEMIIGDSIIMAGEPMEKYGSMPASIYMYVPDCDTVYEKALQHGAEPIMPPTDMKHAGERYGGVKDGSGNIWWIATHIEDLTPQEQAKRIQEMEKNWE</sequence>
<dbReference type="EMBL" id="JXLU01000080">
    <property type="protein sequence ID" value="KIO72812.1"/>
    <property type="molecule type" value="Genomic_DNA"/>
</dbReference>
<evidence type="ECO:0000313" key="2">
    <source>
        <dbReference type="EMBL" id="KIO72812.1"/>
    </source>
</evidence>
<name>A0A0D0F1K1_9BACI</name>
<evidence type="ECO:0000313" key="3">
    <source>
        <dbReference type="Proteomes" id="UP000032076"/>
    </source>
</evidence>
<dbReference type="InterPro" id="IPR004360">
    <property type="entry name" value="Glyas_Fos-R_dOase_dom"/>
</dbReference>
<dbReference type="PANTHER" id="PTHR34109">
    <property type="entry name" value="BNAUNNG04460D PROTEIN-RELATED"/>
    <property type="match status" value="1"/>
</dbReference>
<dbReference type="Pfam" id="PF00903">
    <property type="entry name" value="Glyoxalase"/>
    <property type="match status" value="1"/>
</dbReference>
<gene>
    <name evidence="2" type="ORF">B4167_2588</name>
</gene>
<evidence type="ECO:0000259" key="1">
    <source>
        <dbReference type="PROSITE" id="PS51819"/>
    </source>
</evidence>
<dbReference type="Gene3D" id="3.30.720.110">
    <property type="match status" value="1"/>
</dbReference>
<dbReference type="OrthoDB" id="9795306at2"/>
<protein>
    <recommendedName>
        <fullName evidence="1">VOC domain-containing protein</fullName>
    </recommendedName>
</protein>
<accession>A0A0D0F1K1</accession>
<proteinExistence type="predicted"/>
<dbReference type="SUPFAM" id="SSF54593">
    <property type="entry name" value="Glyoxalase/Bleomycin resistance protein/Dihydroxybiphenyl dioxygenase"/>
    <property type="match status" value="1"/>
</dbReference>
<dbReference type="Proteomes" id="UP000032076">
    <property type="component" value="Unassembled WGS sequence"/>
</dbReference>
<dbReference type="PANTHER" id="PTHR34109:SF1">
    <property type="entry name" value="VOC DOMAIN-CONTAINING PROTEIN"/>
    <property type="match status" value="1"/>
</dbReference>
<dbReference type="Gene3D" id="3.30.720.120">
    <property type="match status" value="1"/>
</dbReference>